<feature type="region of interest" description="Disordered" evidence="2">
    <location>
        <begin position="109"/>
        <end position="196"/>
    </location>
</feature>
<feature type="DNA-binding region" description="HMG box" evidence="1">
    <location>
        <begin position="67"/>
        <end position="133"/>
    </location>
</feature>
<feature type="region of interest" description="Disordered" evidence="2">
    <location>
        <begin position="213"/>
        <end position="249"/>
    </location>
</feature>
<keyword evidence="1" id="KW-0238">DNA-binding</keyword>
<organism evidence="4">
    <name type="scientific">Amorphochlora amoebiformis</name>
    <dbReference type="NCBI Taxonomy" id="1561963"/>
    <lineage>
        <taxon>Eukaryota</taxon>
        <taxon>Sar</taxon>
        <taxon>Rhizaria</taxon>
        <taxon>Cercozoa</taxon>
        <taxon>Chlorarachniophyceae</taxon>
        <taxon>Amorphochlora</taxon>
    </lineage>
</organism>
<proteinExistence type="predicted"/>
<feature type="region of interest" description="Disordered" evidence="2">
    <location>
        <begin position="320"/>
        <end position="395"/>
    </location>
</feature>
<evidence type="ECO:0000313" key="4">
    <source>
        <dbReference type="EMBL" id="CAD8446932.1"/>
    </source>
</evidence>
<dbReference type="InterPro" id="IPR036910">
    <property type="entry name" value="HMG_box_dom_sf"/>
</dbReference>
<keyword evidence="1" id="KW-0539">Nucleus</keyword>
<dbReference type="GO" id="GO:0005634">
    <property type="term" value="C:nucleus"/>
    <property type="evidence" value="ECO:0007669"/>
    <property type="project" value="UniProtKB-UniRule"/>
</dbReference>
<reference evidence="4" key="1">
    <citation type="submission" date="2021-01" db="EMBL/GenBank/DDBJ databases">
        <authorList>
            <person name="Corre E."/>
            <person name="Pelletier E."/>
            <person name="Niang G."/>
            <person name="Scheremetjew M."/>
            <person name="Finn R."/>
            <person name="Kale V."/>
            <person name="Holt S."/>
            <person name="Cochrane G."/>
            <person name="Meng A."/>
            <person name="Brown T."/>
            <person name="Cohen L."/>
        </authorList>
    </citation>
    <scope>NUCLEOTIDE SEQUENCE</scope>
    <source>
        <strain evidence="4">CCMP2058</strain>
    </source>
</reference>
<feature type="compositionally biased region" description="Basic and acidic residues" evidence="2">
    <location>
        <begin position="109"/>
        <end position="131"/>
    </location>
</feature>
<dbReference type="Pfam" id="PF09011">
    <property type="entry name" value="HMG_box_2"/>
    <property type="match status" value="1"/>
</dbReference>
<feature type="compositionally biased region" description="Polar residues" evidence="2">
    <location>
        <begin position="158"/>
        <end position="189"/>
    </location>
</feature>
<gene>
    <name evidence="4" type="ORF">LAMO00422_LOCUS8848</name>
</gene>
<sequence>MSPHGTNHTGMVYLASEVSPVPAFVIRSRPLSMPSVGSAPDASLSHDGARPSRIPSDFVERDIPRRPKRARTAFNYFQIDEKKRQGNSPRHREINARNIASRWRSLSPEERKRYNDMASTDKSRFERETEKYIQAVTGQRRGKTTSESVPSTSPSASDYRQMSPDLSSKSTAQLTQSLHTRSAPPSTTPFHRHKFHPHIRPLNLRTHTSRFHHHFHQAESARQPHQRRQSHQNHQPQLHQPQPARHPLSPTASAVNLVHIPSVLSLSAPVPTIASTIAPNLRKVDSRGGLNRMVVHNPTVSNMSASVSAILAASLSRTQDSATHEIKKPMHDTSSQSSGEREGRLEVLSFLQSPSHHLFGQSRSPKARSPTYISRSLKSPEGPGSSAPLSTTMPMSPVHITTMSAAVSRSSSFGSVQHSMQAATPQNEERQRPSSPTARQIFDTLPPISSDHLMLNISSGHPNSPTLDDLERVI</sequence>
<dbReference type="GO" id="GO:0003677">
    <property type="term" value="F:DNA binding"/>
    <property type="evidence" value="ECO:0007669"/>
    <property type="project" value="UniProtKB-UniRule"/>
</dbReference>
<dbReference type="PROSITE" id="PS50118">
    <property type="entry name" value="HMG_BOX_2"/>
    <property type="match status" value="1"/>
</dbReference>
<dbReference type="AlphaFoldDB" id="A0A7S0DAG0"/>
<feature type="domain" description="HMG box" evidence="3">
    <location>
        <begin position="67"/>
        <end position="133"/>
    </location>
</feature>
<dbReference type="InterPro" id="IPR009071">
    <property type="entry name" value="HMG_box_dom"/>
</dbReference>
<feature type="compositionally biased region" description="Low complexity" evidence="2">
    <location>
        <begin position="232"/>
        <end position="247"/>
    </location>
</feature>
<feature type="region of interest" description="Disordered" evidence="2">
    <location>
        <begin position="34"/>
        <end position="55"/>
    </location>
</feature>
<name>A0A7S0DAG0_9EUKA</name>
<accession>A0A7S0DAG0</accession>
<protein>
    <recommendedName>
        <fullName evidence="3">HMG box domain-containing protein</fullName>
    </recommendedName>
</protein>
<dbReference type="Gene3D" id="1.10.30.10">
    <property type="entry name" value="High mobility group box domain"/>
    <property type="match status" value="1"/>
</dbReference>
<evidence type="ECO:0000256" key="1">
    <source>
        <dbReference type="PROSITE-ProRule" id="PRU00267"/>
    </source>
</evidence>
<dbReference type="EMBL" id="HBEM01012712">
    <property type="protein sequence ID" value="CAD8446932.1"/>
    <property type="molecule type" value="Transcribed_RNA"/>
</dbReference>
<dbReference type="SMART" id="SM00398">
    <property type="entry name" value="HMG"/>
    <property type="match status" value="1"/>
</dbReference>
<feature type="compositionally biased region" description="Polar residues" evidence="2">
    <location>
        <begin position="456"/>
        <end position="466"/>
    </location>
</feature>
<evidence type="ECO:0000256" key="2">
    <source>
        <dbReference type="SAM" id="MobiDB-lite"/>
    </source>
</evidence>
<dbReference type="SUPFAM" id="SSF47095">
    <property type="entry name" value="HMG-box"/>
    <property type="match status" value="1"/>
</dbReference>
<feature type="compositionally biased region" description="Low complexity" evidence="2">
    <location>
        <begin position="145"/>
        <end position="157"/>
    </location>
</feature>
<feature type="compositionally biased region" description="Basic and acidic residues" evidence="2">
    <location>
        <begin position="322"/>
        <end position="331"/>
    </location>
</feature>
<feature type="compositionally biased region" description="Low complexity" evidence="2">
    <location>
        <begin position="409"/>
        <end position="419"/>
    </location>
</feature>
<evidence type="ECO:0000259" key="3">
    <source>
        <dbReference type="PROSITE" id="PS50118"/>
    </source>
</evidence>
<feature type="region of interest" description="Disordered" evidence="2">
    <location>
        <begin position="409"/>
        <end position="474"/>
    </location>
</feature>